<evidence type="ECO:0000256" key="2">
    <source>
        <dbReference type="ARBA" id="ARBA00022517"/>
    </source>
</evidence>
<dbReference type="InterPro" id="IPR002676">
    <property type="entry name" value="RimM_N"/>
</dbReference>
<dbReference type="NCBIfam" id="TIGR02273">
    <property type="entry name" value="16S_RimM"/>
    <property type="match status" value="1"/>
</dbReference>
<keyword evidence="1 5" id="KW-0963">Cytoplasm</keyword>
<dbReference type="GO" id="GO:0006364">
    <property type="term" value="P:rRNA processing"/>
    <property type="evidence" value="ECO:0007669"/>
    <property type="project" value="UniProtKB-UniRule"/>
</dbReference>
<reference evidence="8 9" key="1">
    <citation type="submission" date="2013-08" db="EMBL/GenBank/DDBJ databases">
        <title>An opportunistic ruminal bacterium that causes liver abscesses in cattle.</title>
        <authorList>
            <person name="Benahmed F.H."/>
            <person name="Rasmussen M."/>
            <person name="Harbottle H."/>
            <person name="Soppet D."/>
            <person name="Nagaraja T.G."/>
            <person name="Davidson M."/>
        </authorList>
    </citation>
    <scope>NUCLEOTIDE SEQUENCE [LARGE SCALE GENOMIC DNA]</scope>
    <source>
        <strain evidence="8 9">B35</strain>
    </source>
</reference>
<gene>
    <name evidence="5" type="primary">rimM</name>
    <name evidence="8" type="ORF">C095_07235</name>
</gene>
<dbReference type="SUPFAM" id="SSF50447">
    <property type="entry name" value="Translation proteins"/>
    <property type="match status" value="1"/>
</dbReference>
<dbReference type="AlphaFoldDB" id="A0A017H475"/>
<dbReference type="GO" id="GO:0043022">
    <property type="term" value="F:ribosome binding"/>
    <property type="evidence" value="ECO:0007669"/>
    <property type="project" value="InterPro"/>
</dbReference>
<feature type="domain" description="RimM N-terminal" evidence="6">
    <location>
        <begin position="6"/>
        <end position="87"/>
    </location>
</feature>
<name>A0A017H475_9FUSO</name>
<dbReference type="GeneID" id="75076279"/>
<evidence type="ECO:0000256" key="4">
    <source>
        <dbReference type="ARBA" id="ARBA00023186"/>
    </source>
</evidence>
<evidence type="ECO:0000313" key="8">
    <source>
        <dbReference type="EMBL" id="KID48876.1"/>
    </source>
</evidence>
<comment type="function">
    <text evidence="5">An accessory protein needed during the final step in the assembly of 30S ribosomal subunit, possibly for assembly of the head region. Essential for efficient processing of 16S rRNA. May be needed both before and after RbfA during the maturation of 16S rRNA. It has affinity for free ribosomal 30S subunits but not for 70S ribosomes.</text>
</comment>
<evidence type="ECO:0000259" key="6">
    <source>
        <dbReference type="Pfam" id="PF01782"/>
    </source>
</evidence>
<dbReference type="InterPro" id="IPR011033">
    <property type="entry name" value="PRC_barrel-like_sf"/>
</dbReference>
<dbReference type="GO" id="GO:0005840">
    <property type="term" value="C:ribosome"/>
    <property type="evidence" value="ECO:0007669"/>
    <property type="project" value="InterPro"/>
</dbReference>
<comment type="subunit">
    <text evidence="5">Binds ribosomal protein uS19.</text>
</comment>
<dbReference type="Pfam" id="PF01782">
    <property type="entry name" value="RimM"/>
    <property type="match status" value="1"/>
</dbReference>
<dbReference type="HAMAP" id="MF_00014">
    <property type="entry name" value="Ribosome_mat_RimM"/>
    <property type="match status" value="1"/>
</dbReference>
<organism evidence="8 9">
    <name type="scientific">Fusobacterium necrophorum subsp. funduliforme B35</name>
    <dbReference type="NCBI Taxonomy" id="1226633"/>
    <lineage>
        <taxon>Bacteria</taxon>
        <taxon>Fusobacteriati</taxon>
        <taxon>Fusobacteriota</taxon>
        <taxon>Fusobacteriia</taxon>
        <taxon>Fusobacteriales</taxon>
        <taxon>Fusobacteriaceae</taxon>
        <taxon>Fusobacterium</taxon>
    </lineage>
</organism>
<comment type="caution">
    <text evidence="8">The sequence shown here is derived from an EMBL/GenBank/DDBJ whole genome shotgun (WGS) entry which is preliminary data.</text>
</comment>
<dbReference type="InterPro" id="IPR036976">
    <property type="entry name" value="RimM_N_sf"/>
</dbReference>
<evidence type="ECO:0000313" key="9">
    <source>
        <dbReference type="Proteomes" id="UP000031184"/>
    </source>
</evidence>
<dbReference type="InterPro" id="IPR011961">
    <property type="entry name" value="RimM"/>
</dbReference>
<comment type="subcellular location">
    <subcellularLocation>
        <location evidence="5">Cytoplasm</location>
    </subcellularLocation>
</comment>
<dbReference type="Gene3D" id="2.30.30.240">
    <property type="entry name" value="PRC-barrel domain"/>
    <property type="match status" value="1"/>
</dbReference>
<keyword evidence="4 5" id="KW-0143">Chaperone</keyword>
<dbReference type="InterPro" id="IPR009000">
    <property type="entry name" value="Transl_B-barrel_sf"/>
</dbReference>
<dbReference type="SUPFAM" id="SSF50346">
    <property type="entry name" value="PRC-barrel domain"/>
    <property type="match status" value="1"/>
</dbReference>
<comment type="domain">
    <text evidence="5">The PRC barrel domain binds ribosomal protein uS19.</text>
</comment>
<dbReference type="OrthoDB" id="9810331at2"/>
<dbReference type="PANTHER" id="PTHR33692:SF1">
    <property type="entry name" value="RIBOSOME MATURATION FACTOR RIMM"/>
    <property type="match status" value="1"/>
</dbReference>
<dbReference type="GO" id="GO:0042274">
    <property type="term" value="P:ribosomal small subunit biogenesis"/>
    <property type="evidence" value="ECO:0007669"/>
    <property type="project" value="UniProtKB-UniRule"/>
</dbReference>
<proteinExistence type="inferred from homology"/>
<dbReference type="Proteomes" id="UP000031184">
    <property type="component" value="Unassembled WGS sequence"/>
</dbReference>
<dbReference type="EMBL" id="AUZI01000019">
    <property type="protein sequence ID" value="KID48876.1"/>
    <property type="molecule type" value="Genomic_DNA"/>
</dbReference>
<dbReference type="PATRIC" id="fig|1226633.4.peg.1458"/>
<dbReference type="PANTHER" id="PTHR33692">
    <property type="entry name" value="RIBOSOME MATURATION FACTOR RIMM"/>
    <property type="match status" value="1"/>
</dbReference>
<dbReference type="Pfam" id="PF24986">
    <property type="entry name" value="PRC_RimM"/>
    <property type="match status" value="1"/>
</dbReference>
<keyword evidence="3 5" id="KW-0698">rRNA processing</keyword>
<evidence type="ECO:0000259" key="7">
    <source>
        <dbReference type="Pfam" id="PF24986"/>
    </source>
</evidence>
<dbReference type="InterPro" id="IPR056792">
    <property type="entry name" value="PRC_RimM"/>
</dbReference>
<dbReference type="GO" id="GO:0005737">
    <property type="term" value="C:cytoplasm"/>
    <property type="evidence" value="ECO:0007669"/>
    <property type="project" value="UniProtKB-SubCell"/>
</dbReference>
<comment type="similarity">
    <text evidence="5">Belongs to the RimM family.</text>
</comment>
<keyword evidence="2 5" id="KW-0690">Ribosome biogenesis</keyword>
<accession>A0A017H475</accession>
<dbReference type="Gene3D" id="2.40.30.60">
    <property type="entry name" value="RimM"/>
    <property type="match status" value="1"/>
</dbReference>
<feature type="domain" description="Ribosome maturation factor RimM PRC barrel" evidence="7">
    <location>
        <begin position="99"/>
        <end position="166"/>
    </location>
</feature>
<evidence type="ECO:0000256" key="1">
    <source>
        <dbReference type="ARBA" id="ARBA00022490"/>
    </source>
</evidence>
<evidence type="ECO:0000256" key="3">
    <source>
        <dbReference type="ARBA" id="ARBA00022552"/>
    </source>
</evidence>
<protein>
    <recommendedName>
        <fullName evidence="5">Ribosome maturation factor RimM</fullName>
    </recommendedName>
</protein>
<evidence type="ECO:0000256" key="5">
    <source>
        <dbReference type="HAMAP-Rule" id="MF_00014"/>
    </source>
</evidence>
<sequence length="172" mass="19643">MKLLTAGRILGTHHLLGAVKVKSALEELPKLLGNKCMIRLETGETILLTPKKIEYLLGESWVFQFEEIKNKAEASKLRNAFLEVRRDLLGYTEEDIFLSDYIGLLAKEADSGEEIGRVEEIFETAAHPILVIQSEDYETMVPDTPVFVKRVDFEKGEIYLELLEGMKEEKRK</sequence>
<dbReference type="RefSeq" id="WP_005955386.1">
    <property type="nucleotide sequence ID" value="NZ_AOJP01000007.1"/>
</dbReference>